<proteinExistence type="inferred from homology"/>
<evidence type="ECO:0000256" key="4">
    <source>
        <dbReference type="ARBA" id="ARBA00022801"/>
    </source>
</evidence>
<dbReference type="AlphaFoldDB" id="A0A1G2KSD9"/>
<dbReference type="InterPro" id="IPR006641">
    <property type="entry name" value="YqgF/RNaseH-like_dom"/>
</dbReference>
<protein>
    <recommendedName>
        <fullName evidence="5">Putative pre-16S rRNA nuclease</fullName>
        <ecNumber evidence="5">3.1.-.-</ecNumber>
    </recommendedName>
</protein>
<dbReference type="InterPro" id="IPR005227">
    <property type="entry name" value="YqgF"/>
</dbReference>
<dbReference type="InterPro" id="IPR037027">
    <property type="entry name" value="YqgF/RNaseH-like_dom_sf"/>
</dbReference>
<dbReference type="GO" id="GO:0000967">
    <property type="term" value="P:rRNA 5'-end processing"/>
    <property type="evidence" value="ECO:0007669"/>
    <property type="project" value="UniProtKB-UniRule"/>
</dbReference>
<comment type="subcellular location">
    <subcellularLocation>
        <location evidence="5">Cytoplasm</location>
    </subcellularLocation>
</comment>
<keyword evidence="1 5" id="KW-0963">Cytoplasm</keyword>
<dbReference type="SUPFAM" id="SSF53098">
    <property type="entry name" value="Ribonuclease H-like"/>
    <property type="match status" value="1"/>
</dbReference>
<evidence type="ECO:0000256" key="3">
    <source>
        <dbReference type="ARBA" id="ARBA00022722"/>
    </source>
</evidence>
<dbReference type="InterPro" id="IPR012337">
    <property type="entry name" value="RNaseH-like_sf"/>
</dbReference>
<dbReference type="Gene3D" id="3.30.420.140">
    <property type="entry name" value="YqgF/RNase H-like domain"/>
    <property type="match status" value="1"/>
</dbReference>
<dbReference type="CDD" id="cd16964">
    <property type="entry name" value="YqgF"/>
    <property type="match status" value="1"/>
</dbReference>
<gene>
    <name evidence="7" type="ORF">A3C12_00250</name>
</gene>
<dbReference type="SMART" id="SM00732">
    <property type="entry name" value="YqgFc"/>
    <property type="match status" value="1"/>
</dbReference>
<dbReference type="NCBIfam" id="TIGR00250">
    <property type="entry name" value="RNAse_H_YqgF"/>
    <property type="match status" value="1"/>
</dbReference>
<reference evidence="7 8" key="1">
    <citation type="journal article" date="2016" name="Nat. Commun.">
        <title>Thousands of microbial genomes shed light on interconnected biogeochemical processes in an aquifer system.</title>
        <authorList>
            <person name="Anantharaman K."/>
            <person name="Brown C.T."/>
            <person name="Hug L.A."/>
            <person name="Sharon I."/>
            <person name="Castelle C.J."/>
            <person name="Probst A.J."/>
            <person name="Thomas B.C."/>
            <person name="Singh A."/>
            <person name="Wilkins M.J."/>
            <person name="Karaoz U."/>
            <person name="Brodie E.L."/>
            <person name="Williams K.H."/>
            <person name="Hubbard S.S."/>
            <person name="Banfield J.F."/>
        </authorList>
    </citation>
    <scope>NUCLEOTIDE SEQUENCE [LARGE SCALE GENOMIC DNA]</scope>
</reference>
<name>A0A1G2KSD9_9BACT</name>
<dbReference type="Pfam" id="PF03652">
    <property type="entry name" value="RuvX"/>
    <property type="match status" value="1"/>
</dbReference>
<keyword evidence="4 5" id="KW-0378">Hydrolase</keyword>
<accession>A0A1G2KSD9</accession>
<evidence type="ECO:0000259" key="6">
    <source>
        <dbReference type="SMART" id="SM00732"/>
    </source>
</evidence>
<dbReference type="PANTHER" id="PTHR33317:SF4">
    <property type="entry name" value="POLYNUCLEOTIDYL TRANSFERASE, RIBONUCLEASE H-LIKE SUPERFAMILY PROTEIN"/>
    <property type="match status" value="1"/>
</dbReference>
<dbReference type="PANTHER" id="PTHR33317">
    <property type="entry name" value="POLYNUCLEOTIDYL TRANSFERASE, RIBONUCLEASE H-LIKE SUPERFAMILY PROTEIN"/>
    <property type="match status" value="1"/>
</dbReference>
<comment type="function">
    <text evidence="5">Could be a nuclease involved in processing of the 5'-end of pre-16S rRNA.</text>
</comment>
<dbReference type="GO" id="GO:0016788">
    <property type="term" value="F:hydrolase activity, acting on ester bonds"/>
    <property type="evidence" value="ECO:0007669"/>
    <property type="project" value="UniProtKB-UniRule"/>
</dbReference>
<sequence length="128" mass="14187">MRYFGIDYGRARVGIAVSDDEGKIAFPKSVLKNTGVSALADVIARLAKAERAFEIVMGLPRAIPGMDASLRDEIQNLADIIKKQYQIPVSFQDELFTTRMAEEHSEKNTDASAAALILQSFLDRRNKV</sequence>
<keyword evidence="2 5" id="KW-0690">Ribosome biogenesis</keyword>
<dbReference type="EC" id="3.1.-.-" evidence="5"/>
<dbReference type="HAMAP" id="MF_00651">
    <property type="entry name" value="Nuclease_YqgF"/>
    <property type="match status" value="1"/>
</dbReference>
<organism evidence="7 8">
    <name type="scientific">Candidatus Sungbacteria bacterium RIFCSPHIGHO2_02_FULL_49_20</name>
    <dbReference type="NCBI Taxonomy" id="1802272"/>
    <lineage>
        <taxon>Bacteria</taxon>
        <taxon>Candidatus Sungiibacteriota</taxon>
    </lineage>
</organism>
<evidence type="ECO:0000313" key="8">
    <source>
        <dbReference type="Proteomes" id="UP000178710"/>
    </source>
</evidence>
<evidence type="ECO:0000256" key="2">
    <source>
        <dbReference type="ARBA" id="ARBA00022517"/>
    </source>
</evidence>
<evidence type="ECO:0000256" key="1">
    <source>
        <dbReference type="ARBA" id="ARBA00022490"/>
    </source>
</evidence>
<dbReference type="GO" id="GO:0004518">
    <property type="term" value="F:nuclease activity"/>
    <property type="evidence" value="ECO:0007669"/>
    <property type="project" value="UniProtKB-KW"/>
</dbReference>
<dbReference type="EMBL" id="MHQK01000030">
    <property type="protein sequence ID" value="OHA01329.1"/>
    <property type="molecule type" value="Genomic_DNA"/>
</dbReference>
<comment type="caution">
    <text evidence="7">The sequence shown here is derived from an EMBL/GenBank/DDBJ whole genome shotgun (WGS) entry which is preliminary data.</text>
</comment>
<comment type="similarity">
    <text evidence="5">Belongs to the YqgF HJR family.</text>
</comment>
<dbReference type="GO" id="GO:0005829">
    <property type="term" value="C:cytosol"/>
    <property type="evidence" value="ECO:0007669"/>
    <property type="project" value="TreeGrafter"/>
</dbReference>
<feature type="domain" description="YqgF/RNase H-like" evidence="6">
    <location>
        <begin position="1"/>
        <end position="101"/>
    </location>
</feature>
<dbReference type="Proteomes" id="UP000178710">
    <property type="component" value="Unassembled WGS sequence"/>
</dbReference>
<evidence type="ECO:0000256" key="5">
    <source>
        <dbReference type="HAMAP-Rule" id="MF_00651"/>
    </source>
</evidence>
<evidence type="ECO:0000313" key="7">
    <source>
        <dbReference type="EMBL" id="OHA01329.1"/>
    </source>
</evidence>
<keyword evidence="3 5" id="KW-0540">Nuclease</keyword>